<dbReference type="SMART" id="SM00831">
    <property type="entry name" value="Cation_ATPase_N"/>
    <property type="match status" value="1"/>
</dbReference>
<organism evidence="2 3">
    <name type="scientific">Candidatus Kuenenbacteria bacterium CG22_combo_CG10-13_8_21_14_all_39_9</name>
    <dbReference type="NCBI Taxonomy" id="1974621"/>
    <lineage>
        <taxon>Bacteria</taxon>
        <taxon>Candidatus Kueneniibacteriota</taxon>
    </lineage>
</organism>
<evidence type="ECO:0000259" key="1">
    <source>
        <dbReference type="SMART" id="SM00831"/>
    </source>
</evidence>
<evidence type="ECO:0000313" key="3">
    <source>
        <dbReference type="Proteomes" id="UP000230159"/>
    </source>
</evidence>
<dbReference type="InterPro" id="IPR023298">
    <property type="entry name" value="ATPase_P-typ_TM_dom_sf"/>
</dbReference>
<dbReference type="EMBL" id="PCTN01000112">
    <property type="protein sequence ID" value="PIP75670.1"/>
    <property type="molecule type" value="Genomic_DNA"/>
</dbReference>
<evidence type="ECO:0000313" key="2">
    <source>
        <dbReference type="EMBL" id="PIP75670.1"/>
    </source>
</evidence>
<dbReference type="AlphaFoldDB" id="A0A2H0D225"/>
<feature type="domain" description="Cation-transporting P-type ATPase N-terminal" evidence="1">
    <location>
        <begin position="42"/>
        <end position="94"/>
    </location>
</feature>
<protein>
    <recommendedName>
        <fullName evidence="1">Cation-transporting P-type ATPase N-terminal domain-containing protein</fullName>
    </recommendedName>
</protein>
<name>A0A2H0D225_9BACT</name>
<dbReference type="SUPFAM" id="SSF81665">
    <property type="entry name" value="Calcium ATPase, transmembrane domain M"/>
    <property type="match status" value="1"/>
</dbReference>
<feature type="non-terminal residue" evidence="2">
    <location>
        <position position="95"/>
    </location>
</feature>
<dbReference type="Proteomes" id="UP000230159">
    <property type="component" value="Unassembled WGS sequence"/>
</dbReference>
<dbReference type="InterPro" id="IPR004014">
    <property type="entry name" value="ATPase_P-typ_cation-transptr_N"/>
</dbReference>
<dbReference type="Pfam" id="PF00690">
    <property type="entry name" value="Cation_ATPase_N"/>
    <property type="match status" value="1"/>
</dbReference>
<reference evidence="2 3" key="1">
    <citation type="submission" date="2017-09" db="EMBL/GenBank/DDBJ databases">
        <title>Depth-based differentiation of microbial function through sediment-hosted aquifers and enrichment of novel symbionts in the deep terrestrial subsurface.</title>
        <authorList>
            <person name="Probst A.J."/>
            <person name="Ladd B."/>
            <person name="Jarett J.K."/>
            <person name="Geller-Mcgrath D.E."/>
            <person name="Sieber C.M."/>
            <person name="Emerson J.B."/>
            <person name="Anantharaman K."/>
            <person name="Thomas B.C."/>
            <person name="Malmstrom R."/>
            <person name="Stieglmeier M."/>
            <person name="Klingl A."/>
            <person name="Woyke T."/>
            <person name="Ryan C.M."/>
            <person name="Banfield J.F."/>
        </authorList>
    </citation>
    <scope>NUCLEOTIDE SEQUENCE [LARGE SCALE GENOMIC DNA]</scope>
    <source>
        <strain evidence="2">CG22_combo_CG10-13_8_21_14_all_39_9</strain>
    </source>
</reference>
<accession>A0A2H0D225</accession>
<comment type="caution">
    <text evidence="2">The sequence shown here is derived from an EMBL/GenBank/DDBJ whole genome shotgun (WGS) entry which is preliminary data.</text>
</comment>
<sequence length="95" mass="11484">MYFINWIPTGVYPDENRGRDDKKVMFKFNIKPKQKEKPHEIKWWSFNLQETFDRLSSSEKGLTEKQIKNKQEHHGLNLLPQKETDTWLHILLSQT</sequence>
<proteinExistence type="predicted"/>
<gene>
    <name evidence="2" type="ORF">COW86_02490</name>
</gene>